<evidence type="ECO:0000256" key="6">
    <source>
        <dbReference type="ARBA" id="ARBA00022840"/>
    </source>
</evidence>
<keyword evidence="12" id="KW-1185">Reference proteome</keyword>
<dbReference type="InterPro" id="IPR003778">
    <property type="entry name" value="CT_A_B"/>
</dbReference>
<dbReference type="SUPFAM" id="SSF50891">
    <property type="entry name" value="Cyclophilin-like"/>
    <property type="match status" value="2"/>
</dbReference>
<dbReference type="FunFam" id="3.40.1390.30:FF:000003">
    <property type="entry name" value="Nif3-like dinuclear metal center protein"/>
    <property type="match status" value="1"/>
</dbReference>
<dbReference type="SUPFAM" id="SSF88713">
    <property type="entry name" value="Glycoside hydrolase/deacetylase"/>
    <property type="match status" value="1"/>
</dbReference>
<dbReference type="Gene3D" id="2.40.100.10">
    <property type="entry name" value="Cyclophilin-like"/>
    <property type="match status" value="2"/>
</dbReference>
<dbReference type="Gene3D" id="3.40.1390.30">
    <property type="entry name" value="NIF3 (NGG1p interacting factor 3)-like"/>
    <property type="match status" value="2"/>
</dbReference>
<dbReference type="OrthoDB" id="8300560at2759"/>
<dbReference type="Pfam" id="PF03746">
    <property type="entry name" value="LamB_YcsF"/>
    <property type="match status" value="1"/>
</dbReference>
<dbReference type="NCBIfam" id="NF045499">
    <property type="entry name" value="PxpC_5OPro"/>
    <property type="match status" value="1"/>
</dbReference>
<dbReference type="InterPro" id="IPR029000">
    <property type="entry name" value="Cyclophilin-like_dom_sf"/>
</dbReference>
<dbReference type="NCBIfam" id="NF008064">
    <property type="entry name" value="PRK10799.1"/>
    <property type="match status" value="1"/>
</dbReference>
<name>A0A077ZC64_TRITR</name>
<dbReference type="NCBIfam" id="NF003815">
    <property type="entry name" value="PRK05406.1-4"/>
    <property type="match status" value="1"/>
</dbReference>
<evidence type="ECO:0000313" key="11">
    <source>
        <dbReference type="EMBL" id="CDW57982.1"/>
    </source>
</evidence>
<dbReference type="NCBIfam" id="NF003812">
    <property type="entry name" value="PRK05406.1-1"/>
    <property type="match status" value="1"/>
</dbReference>
<dbReference type="InterPro" id="IPR003833">
    <property type="entry name" value="CT_C_D"/>
</dbReference>
<dbReference type="Gene3D" id="3.20.20.370">
    <property type="entry name" value="Glycoside hydrolase/deacetylase"/>
    <property type="match status" value="1"/>
</dbReference>
<dbReference type="InterPro" id="IPR005501">
    <property type="entry name" value="LamB/YcsF/PxpA-like"/>
</dbReference>
<dbReference type="CDD" id="cd10800">
    <property type="entry name" value="LamB_YcsF_YbgL_like"/>
    <property type="match status" value="1"/>
</dbReference>
<feature type="binding site" evidence="8">
    <location>
        <position position="215"/>
    </location>
    <ligand>
        <name>a divalent metal cation</name>
        <dbReference type="ChEBI" id="CHEBI:60240"/>
        <label>2</label>
    </ligand>
</feature>
<keyword evidence="4" id="KW-0227">DNA damage</keyword>
<dbReference type="InterPro" id="IPR036069">
    <property type="entry name" value="DUF34/NIF3_sf"/>
</dbReference>
<protein>
    <submittedName>
        <fullName evidence="11">LamB YcsF and AHS2 and AHS1 and NIF3 domain conta ining protein</fullName>
    </submittedName>
</protein>
<proteinExistence type="inferred from homology"/>
<dbReference type="NCBIfam" id="NF003816">
    <property type="entry name" value="PRK05406.1-5"/>
    <property type="match status" value="1"/>
</dbReference>
<evidence type="ECO:0000313" key="12">
    <source>
        <dbReference type="Proteomes" id="UP000030665"/>
    </source>
</evidence>
<dbReference type="NCBIfam" id="NF003814">
    <property type="entry name" value="PRK05406.1-3"/>
    <property type="match status" value="1"/>
</dbReference>
<dbReference type="NCBIfam" id="TIGR00370">
    <property type="entry name" value="5-oxoprolinase subunit PxpB"/>
    <property type="match status" value="1"/>
</dbReference>
<dbReference type="GO" id="GO:0046872">
    <property type="term" value="F:metal ion binding"/>
    <property type="evidence" value="ECO:0007669"/>
    <property type="project" value="UniProtKB-KW"/>
</dbReference>
<feature type="domain" description="Carboxyltransferase" evidence="10">
    <location>
        <begin position="465"/>
        <end position="742"/>
    </location>
</feature>
<evidence type="ECO:0000256" key="1">
    <source>
        <dbReference type="ARBA" id="ARBA00006964"/>
    </source>
</evidence>
<dbReference type="GO" id="GO:0006281">
    <property type="term" value="P:DNA repair"/>
    <property type="evidence" value="ECO:0007669"/>
    <property type="project" value="UniProtKB-KW"/>
</dbReference>
<keyword evidence="3" id="KW-0547">Nucleotide-binding</keyword>
<dbReference type="HAMAP" id="MF_00691">
    <property type="entry name" value="PxpA"/>
    <property type="match status" value="1"/>
</dbReference>
<dbReference type="GO" id="GO:0005975">
    <property type="term" value="P:carbohydrate metabolic process"/>
    <property type="evidence" value="ECO:0007669"/>
    <property type="project" value="InterPro"/>
</dbReference>
<dbReference type="SUPFAM" id="SSF160467">
    <property type="entry name" value="PH0987 N-terminal domain-like"/>
    <property type="match status" value="1"/>
</dbReference>
<dbReference type="PANTHER" id="PTHR43309">
    <property type="entry name" value="5-OXOPROLINASE SUBUNIT C"/>
    <property type="match status" value="1"/>
</dbReference>
<dbReference type="InterPro" id="IPR010016">
    <property type="entry name" value="PxpB"/>
</dbReference>
<evidence type="ECO:0000256" key="7">
    <source>
        <dbReference type="ARBA" id="ARBA00023204"/>
    </source>
</evidence>
<organism evidence="11 12">
    <name type="scientific">Trichuris trichiura</name>
    <name type="common">Whipworm</name>
    <name type="synonym">Trichocephalus trichiurus</name>
    <dbReference type="NCBI Taxonomy" id="36087"/>
    <lineage>
        <taxon>Eukaryota</taxon>
        <taxon>Metazoa</taxon>
        <taxon>Ecdysozoa</taxon>
        <taxon>Nematoda</taxon>
        <taxon>Enoplea</taxon>
        <taxon>Dorylaimia</taxon>
        <taxon>Trichinellida</taxon>
        <taxon>Trichuridae</taxon>
        <taxon>Trichuris</taxon>
    </lineage>
</organism>
<keyword evidence="5" id="KW-0378">Hydrolase</keyword>
<dbReference type="Pfam" id="PF02682">
    <property type="entry name" value="CT_C_D"/>
    <property type="match status" value="1"/>
</dbReference>
<keyword evidence="6" id="KW-0067">ATP-binding</keyword>
<dbReference type="SMART" id="SM00796">
    <property type="entry name" value="AHS1"/>
    <property type="match status" value="1"/>
</dbReference>
<evidence type="ECO:0000259" key="10">
    <source>
        <dbReference type="SMART" id="SM00797"/>
    </source>
</evidence>
<dbReference type="SUPFAM" id="SSF102705">
    <property type="entry name" value="NIF3 (NGG1p interacting factor 3)-like"/>
    <property type="match status" value="1"/>
</dbReference>
<keyword evidence="2 8" id="KW-0479">Metal-binding</keyword>
<feature type="binding site" evidence="8">
    <location>
        <position position="101"/>
    </location>
    <ligand>
        <name>a divalent metal cation</name>
        <dbReference type="ChEBI" id="CHEBI:60240"/>
        <label>1</label>
    </ligand>
</feature>
<dbReference type="InterPro" id="IPR002678">
    <property type="entry name" value="DUF34/NIF3"/>
</dbReference>
<evidence type="ECO:0000256" key="5">
    <source>
        <dbReference type="ARBA" id="ARBA00022801"/>
    </source>
</evidence>
<feature type="binding site" evidence="8">
    <location>
        <position position="64"/>
    </location>
    <ligand>
        <name>a divalent metal cation</name>
        <dbReference type="ChEBI" id="CHEBI:60240"/>
        <label>2</label>
    </ligand>
</feature>
<accession>A0A077ZC64</accession>
<evidence type="ECO:0000256" key="8">
    <source>
        <dbReference type="PIRSR" id="PIRSR602678-1"/>
    </source>
</evidence>
<dbReference type="EMBL" id="HG806248">
    <property type="protein sequence ID" value="CDW57982.1"/>
    <property type="molecule type" value="Genomic_DNA"/>
</dbReference>
<dbReference type="NCBIfam" id="TIGR00486">
    <property type="entry name" value="YbgI_SA1388"/>
    <property type="match status" value="1"/>
</dbReference>
<dbReference type="InterPro" id="IPR052708">
    <property type="entry name" value="PxpC"/>
</dbReference>
<dbReference type="SMART" id="SM00797">
    <property type="entry name" value="AHS2"/>
    <property type="match status" value="1"/>
</dbReference>
<evidence type="ECO:0000259" key="9">
    <source>
        <dbReference type="SMART" id="SM00796"/>
    </source>
</evidence>
<dbReference type="NCBIfam" id="TIGR00724">
    <property type="entry name" value="urea_amlyse_rel"/>
    <property type="match status" value="1"/>
</dbReference>
<dbReference type="InterPro" id="IPR053526">
    <property type="entry name" value="5-oxoprolinase_subunit"/>
</dbReference>
<reference evidence="11" key="2">
    <citation type="submission" date="2014-03" db="EMBL/GenBank/DDBJ databases">
        <title>The whipworm genome and dual-species transcriptomics of an intimate host-pathogen interaction.</title>
        <authorList>
            <person name="Foth B.J."/>
            <person name="Tsai I.J."/>
            <person name="Reid A.J."/>
            <person name="Bancroft A.J."/>
            <person name="Nichol S."/>
            <person name="Tracey A."/>
            <person name="Holroyd N."/>
            <person name="Cotton J.A."/>
            <person name="Stanley E.J."/>
            <person name="Zarowiecki M."/>
            <person name="Liu J.Z."/>
            <person name="Huckvale T."/>
            <person name="Cooper P.J."/>
            <person name="Grencis R.K."/>
            <person name="Berriman M."/>
        </authorList>
    </citation>
    <scope>NUCLEOTIDE SEQUENCE [LARGE SCALE GENOMIC DNA]</scope>
</reference>
<feature type="domain" description="Carboxyltransferase" evidence="9">
    <location>
        <begin position="244"/>
        <end position="442"/>
    </location>
</feature>
<dbReference type="GO" id="GO:0005524">
    <property type="term" value="F:ATP binding"/>
    <property type="evidence" value="ECO:0007669"/>
    <property type="project" value="UniProtKB-KW"/>
</dbReference>
<dbReference type="AlphaFoldDB" id="A0A077ZC64"/>
<evidence type="ECO:0000256" key="4">
    <source>
        <dbReference type="ARBA" id="ARBA00022763"/>
    </source>
</evidence>
<feature type="binding site" evidence="8">
    <location>
        <position position="63"/>
    </location>
    <ligand>
        <name>a divalent metal cation</name>
        <dbReference type="ChEBI" id="CHEBI:60240"/>
        <label>1</label>
    </ligand>
</feature>
<dbReference type="STRING" id="36087.A0A077ZC64"/>
<evidence type="ECO:0000256" key="2">
    <source>
        <dbReference type="ARBA" id="ARBA00022723"/>
    </source>
</evidence>
<dbReference type="GO" id="GO:0016787">
    <property type="term" value="F:hydrolase activity"/>
    <property type="evidence" value="ECO:0007669"/>
    <property type="project" value="UniProtKB-KW"/>
</dbReference>
<feature type="binding site" evidence="8">
    <location>
        <position position="219"/>
    </location>
    <ligand>
        <name>a divalent metal cation</name>
        <dbReference type="ChEBI" id="CHEBI:60240"/>
        <label>1</label>
    </ligand>
</feature>
<dbReference type="InterPro" id="IPR011330">
    <property type="entry name" value="Glyco_hydro/deAcase_b/a-brl"/>
</dbReference>
<dbReference type="FunFam" id="3.40.1390.30:FF:000002">
    <property type="entry name" value="Nif3-like dinuclear metal center protein"/>
    <property type="match status" value="1"/>
</dbReference>
<evidence type="ECO:0000256" key="3">
    <source>
        <dbReference type="ARBA" id="ARBA00022741"/>
    </source>
</evidence>
<dbReference type="Proteomes" id="UP000030665">
    <property type="component" value="Unassembled WGS sequence"/>
</dbReference>
<gene>
    <name evidence="11" type="ORF">TTRE_0000628301</name>
</gene>
<reference evidence="11" key="1">
    <citation type="submission" date="2014-01" db="EMBL/GenBank/DDBJ databases">
        <authorList>
            <person name="Aslett M."/>
        </authorList>
    </citation>
    <scope>NUCLEOTIDE SEQUENCE</scope>
</reference>
<comment type="similarity">
    <text evidence="1">Belongs to the GTP cyclohydrolase I type 2/NIF3 family.</text>
</comment>
<dbReference type="PANTHER" id="PTHR43309:SF3">
    <property type="entry name" value="5-OXOPROLINASE SUBUNIT C"/>
    <property type="match status" value="1"/>
</dbReference>
<dbReference type="Pfam" id="PF01784">
    <property type="entry name" value="DUF34_NIF3"/>
    <property type="match status" value="1"/>
</dbReference>
<keyword evidence="7" id="KW-0234">DNA repair</keyword>
<dbReference type="Pfam" id="PF02626">
    <property type="entry name" value="CT_A_B"/>
    <property type="match status" value="1"/>
</dbReference>
<sequence>MKNTELEQLINEKLNSAAISDYAPNGLQVEGKETVQKIVTGVTASQALLDEAVRLGADAVIVHHGYFWKGESPVIRGMKRNRLKTLLANDINLYGWHLPLDAHPELGNNAQLAALLGITVMGEIEPLVPWGELTMPVPGLELASWIEARLGRKPLWCGDTGPEVVQRVAWCTGGGQSFIDSAARFGVDAFITGEVSEQTIHSAREQGLHFYAAGHHATERGGIRALSEWLNENTDLDGSKVQRARCYLIGETAVVLELEPPVTLASQKRIWRLAQRLVDMPNVVEAIPGMNNITVILRNPESLALDAIERLQRWWEESEALEPESRFIEIPVVYGGAGGPDLAVVAAHCGLSEKQVVELHSSVEYVVWFLGFQPGFPYLGSLPEQLHTPRRAEPRLLVPAGSVGIGGPQTGVYPLATPGGWQLIGHTSLSLFDPARDEPILLRPGDSVRFVPQKEGDGGRHGFRQSGISHCGALDMPALRIANLLVGNDANAPALEITLGQLTVEFETDGWFALTGAGCEARLDDNAVWTGWRLPMKAGQRLTLKRPQHGMRSYLAVAGGIDVPPVMGSCSTDLNVGIGGLEGRLLKDGDRLPIGKSKHDFMEAQGVKQLLWGNRIRALPGPEYHEFDRASQDAFWRSPWQLSPQSNRMGYRLQGQILKRTTDRELLSHGLLPGVVQVPHNGQPIVLMNDAQTTGGYPRIACIIEADMYHLAQIPLGQPIHFRGGCTMKIDLNADLGEGCASDAELLTLVSSANIACGFHAGDAQIMQACVREAIKNGVAIGAHPSFPDRENFGRSAMQLPPETVYAQTLYQIGALATIARAQGGVMRHVKPHGMLYNQAAKEAQLAAAIARAVYACDPALVLVGLAGSELIRAGKQYGLTTREEVFADRGYQADGSLVPRSQPGALIENEEQALAQTLEMVQHGRVKSITGEWATVTAQTVCLHGDGEHALAFARRLRSTFAEKGIVVAA</sequence>